<feature type="transmembrane region" description="Helical" evidence="1">
    <location>
        <begin position="34"/>
        <end position="55"/>
    </location>
</feature>
<evidence type="ECO:0000256" key="1">
    <source>
        <dbReference type="SAM" id="Phobius"/>
    </source>
</evidence>
<protein>
    <submittedName>
        <fullName evidence="2">Uncharacterized protein</fullName>
    </submittedName>
</protein>
<feature type="transmembrane region" description="Helical" evidence="1">
    <location>
        <begin position="75"/>
        <end position="96"/>
    </location>
</feature>
<keyword evidence="1" id="KW-0472">Membrane</keyword>
<keyword evidence="1" id="KW-0812">Transmembrane</keyword>
<keyword evidence="1" id="KW-1133">Transmembrane helix</keyword>
<accession>L7L9B4</accession>
<reference evidence="2 3" key="1">
    <citation type="submission" date="2012-12" db="EMBL/GenBank/DDBJ databases">
        <title>Whole genome shotgun sequence of Gordonia hirsuta NBRC 16056.</title>
        <authorList>
            <person name="Isaki-Nakamura S."/>
            <person name="Hosoyama A."/>
            <person name="Tsuchikane K."/>
            <person name="Katsumata H."/>
            <person name="Baba S."/>
            <person name="Yamazaki S."/>
            <person name="Fujita N."/>
        </authorList>
    </citation>
    <scope>NUCLEOTIDE SEQUENCE [LARGE SCALE GENOMIC DNA]</scope>
    <source>
        <strain evidence="2 3">NBRC 16056</strain>
    </source>
</reference>
<gene>
    <name evidence="2" type="ORF">GOHSU_12_00320</name>
</gene>
<evidence type="ECO:0000313" key="2">
    <source>
        <dbReference type="EMBL" id="GAC56642.1"/>
    </source>
</evidence>
<evidence type="ECO:0000313" key="3">
    <source>
        <dbReference type="Proteomes" id="UP000053405"/>
    </source>
</evidence>
<keyword evidence="3" id="KW-1185">Reference proteome</keyword>
<dbReference type="EMBL" id="BANT01000012">
    <property type="protein sequence ID" value="GAC56642.1"/>
    <property type="molecule type" value="Genomic_DNA"/>
</dbReference>
<dbReference type="AlphaFoldDB" id="L7L9B4"/>
<dbReference type="STRING" id="1121927.GOHSU_12_00320"/>
<dbReference type="Proteomes" id="UP000053405">
    <property type="component" value="Unassembled WGS sequence"/>
</dbReference>
<sequence length="235" mass="25867">MSSHLTPGGAPHKVNHWSRRAGLSLRPWSGRAPLGLIVQGVIQTSLCAAVAWLAWRLWRDDELGSATELGDLRTIAIVMIVIMSLVGVLGLARIIVGGLDLALRRTVTGRVVSIQERRLGDALPHLLQQLIFQQRDSGMDRRSSRFELVLNTPDGLRQWTIRNARMRDRLRVDEHVQLRVSPITGYVAAVQPHRTLTNRTLTNQTLTTALLRTCTAPTTPAGLPPKLGQPSPGCP</sequence>
<name>L7L9B4_9ACTN</name>
<dbReference type="eggNOG" id="ENOG502ZMZ9">
    <property type="taxonomic scope" value="Bacteria"/>
</dbReference>
<proteinExistence type="predicted"/>
<organism evidence="2 3">
    <name type="scientific">Gordonia hirsuta DSM 44140 = NBRC 16056</name>
    <dbReference type="NCBI Taxonomy" id="1121927"/>
    <lineage>
        <taxon>Bacteria</taxon>
        <taxon>Bacillati</taxon>
        <taxon>Actinomycetota</taxon>
        <taxon>Actinomycetes</taxon>
        <taxon>Mycobacteriales</taxon>
        <taxon>Gordoniaceae</taxon>
        <taxon>Gordonia</taxon>
    </lineage>
</organism>
<comment type="caution">
    <text evidence="2">The sequence shown here is derived from an EMBL/GenBank/DDBJ whole genome shotgun (WGS) entry which is preliminary data.</text>
</comment>